<dbReference type="InterPro" id="IPR046539">
    <property type="entry name" value="DUF6604"/>
</dbReference>
<dbReference type="EMBL" id="QGMF01000203">
    <property type="protein sequence ID" value="TVY18008.1"/>
    <property type="molecule type" value="Genomic_DNA"/>
</dbReference>
<feature type="region of interest" description="Disordered" evidence="1">
    <location>
        <begin position="50"/>
        <end position="89"/>
    </location>
</feature>
<proteinExistence type="predicted"/>
<dbReference type="PANTHER" id="PTHR38795:SF1">
    <property type="entry name" value="DUF6604 DOMAIN-CONTAINING PROTEIN"/>
    <property type="match status" value="1"/>
</dbReference>
<dbReference type="Proteomes" id="UP000469559">
    <property type="component" value="Unassembled WGS sequence"/>
</dbReference>
<dbReference type="Pfam" id="PF20253">
    <property type="entry name" value="DUF6604"/>
    <property type="match status" value="1"/>
</dbReference>
<feature type="compositionally biased region" description="Polar residues" evidence="1">
    <location>
        <begin position="77"/>
        <end position="89"/>
    </location>
</feature>
<feature type="compositionally biased region" description="Basic residues" evidence="1">
    <location>
        <begin position="61"/>
        <end position="71"/>
    </location>
</feature>
<dbReference type="AlphaFoldDB" id="A0A8T9BDK0"/>
<dbReference type="PANTHER" id="PTHR38795">
    <property type="entry name" value="DUF6604 DOMAIN-CONTAINING PROTEIN"/>
    <property type="match status" value="1"/>
</dbReference>
<feature type="domain" description="DUF6604" evidence="2">
    <location>
        <begin position="24"/>
        <end position="295"/>
    </location>
</feature>
<protein>
    <recommendedName>
        <fullName evidence="2">DUF6604 domain-containing protein</fullName>
    </recommendedName>
</protein>
<comment type="caution">
    <text evidence="3">The sequence shown here is derived from an EMBL/GenBank/DDBJ whole genome shotgun (WGS) entry which is preliminary data.</text>
</comment>
<evidence type="ECO:0000259" key="2">
    <source>
        <dbReference type="Pfam" id="PF20253"/>
    </source>
</evidence>
<sequence>MLGFLDLKSFNRMLPSFLDGTYNRYKNDTSTFVRWLSENAQRCGYVTTVKTTTPIPPTKTPRLKGKARKEAKKTESSKPASSSDATGTSQKSVNYSLVSLKDLLPSAIAIVDSKDPVVLVPVNIIRAGLRAVSARKRCAEYYKNNEAAQSNHSHSYFISLMEQVMKALQPRFATTNAESATKPEDSRPTQDIFEHLENRFAVLDVEEPSEQDDVGATTAVPNVSQPVYRLETPENSQDVEEEKTFAIFCLFDDLWRLRDYVAELWLDYKNGEIDLVTAAITTNTAFQLAIRNQKESLSAFPSLEESRSLRVVLKRHYREELADDAILKLGGIAEWSFAPVHRLLDKSCASIITGALPLAKQGLSWPYNPSADRTRMGTLQKQMEDFTLLHELIPEFALIERFNITLFSQDELTRVCQMVKTKEIPIWLTFATTCFLDIHHILRGSIDRTFEDLQDIGNNTKRTLDRHFAFSRGLTRPSTWPQVDEDNQRKFYENVEKWILKDIIFPLKVKLYQEKNISPPGESERFYLYKRQPILCGLLAFRTILETQYVGSSMVNSWGSAIYPAHFYNALQQQEKFITPWPLIEQLIAIHHEERIFLGGRPKNIQDCAKQVLLVLGYSPEQFARNRRTSKPVLSKNGPRGLKNSSVLGEFFRQGLPFDGSMEFTMSNIEELFNEQARDAELAANPQGKALRREWKTSKRLSPLQLLQSLRASLPVEIPKLRLDYFLLHEQTIQMMRALVAELDADLIKLCGPEYLGNESALPLVGAHVILAAYQTERVIDHYKIPNAGSLLLEKAGKVVEDFLKKQE</sequence>
<keyword evidence="4" id="KW-1185">Reference proteome</keyword>
<evidence type="ECO:0000256" key="1">
    <source>
        <dbReference type="SAM" id="MobiDB-lite"/>
    </source>
</evidence>
<evidence type="ECO:0000313" key="3">
    <source>
        <dbReference type="EMBL" id="TVY18008.1"/>
    </source>
</evidence>
<name>A0A8T9BDK0_9HELO</name>
<accession>A0A8T9BDK0</accession>
<organism evidence="3 4">
    <name type="scientific">Lachnellula arida</name>
    <dbReference type="NCBI Taxonomy" id="1316785"/>
    <lineage>
        <taxon>Eukaryota</taxon>
        <taxon>Fungi</taxon>
        <taxon>Dikarya</taxon>
        <taxon>Ascomycota</taxon>
        <taxon>Pezizomycotina</taxon>
        <taxon>Leotiomycetes</taxon>
        <taxon>Helotiales</taxon>
        <taxon>Lachnaceae</taxon>
        <taxon>Lachnellula</taxon>
    </lineage>
</organism>
<gene>
    <name evidence="3" type="ORF">LARI1_G007450</name>
</gene>
<dbReference type="OrthoDB" id="5238236at2759"/>
<reference evidence="3 4" key="1">
    <citation type="submission" date="2018-05" db="EMBL/GenBank/DDBJ databases">
        <title>Whole genome sequencing for identification of molecular markers to develop diagnostic detection tools for the regulated plant pathogen Lachnellula willkommii.</title>
        <authorList>
            <person name="Giroux E."/>
            <person name="Bilodeau G."/>
        </authorList>
    </citation>
    <scope>NUCLEOTIDE SEQUENCE [LARGE SCALE GENOMIC DNA]</scope>
    <source>
        <strain evidence="3 4">CBS 203.66</strain>
    </source>
</reference>
<evidence type="ECO:0000313" key="4">
    <source>
        <dbReference type="Proteomes" id="UP000469559"/>
    </source>
</evidence>